<feature type="domain" description="Glycosyl hydrolase-like 10" evidence="2">
    <location>
        <begin position="24"/>
        <end position="274"/>
    </location>
</feature>
<sequence length="395" mass="46069">MPKFDKSAKVLWVDFLANGQKLTSAEMRNSYIENAKKAGFTHVVVDAKLPYGYVTYKSEIAPHVGLWERFTDWRGIDYLEIMLDSIKKSGMKSIIKFDVFSEGNIHDQSGFIRDKQEWQVTYYHNDQSTNRPIFTKAENYLEPGIFVNPAHPEVKEYELSIIKEVVSKYSADAIVLDRCRYPNVYGDFSEFSRVAFEVDTGLKVDSWPGDILTLDQDQIVPGRLYKKWIMWRANNIKKFVVNAKSLIKEQNNELDFGIYVGAWYPDFYHEGVNWGSTNYQPEYDWMDGDYAQTGYASELDFLMTGCYFPSVTIDEARRRNKREWESVEGAIELSKKVTTNDVPILAGLYLQEYHQNEINFTQAVNICLEKSDGMMIFDAIHLEMYQWWEHLELNK</sequence>
<dbReference type="InterPro" id="IPR003790">
    <property type="entry name" value="GHL10"/>
</dbReference>
<feature type="domain" description="DUF4985" evidence="3">
    <location>
        <begin position="282"/>
        <end position="392"/>
    </location>
</feature>
<dbReference type="InterPro" id="IPR032280">
    <property type="entry name" value="DUF4985"/>
</dbReference>
<organism evidence="4 5">
    <name type="scientific">Anaerobacillus isosaccharinicus</name>
    <dbReference type="NCBI Taxonomy" id="1532552"/>
    <lineage>
        <taxon>Bacteria</taxon>
        <taxon>Bacillati</taxon>
        <taxon>Bacillota</taxon>
        <taxon>Bacilli</taxon>
        <taxon>Bacillales</taxon>
        <taxon>Bacillaceae</taxon>
        <taxon>Anaerobacillus</taxon>
    </lineage>
</organism>
<dbReference type="KEGG" id="aia:AWH56_005695"/>
<evidence type="ECO:0000313" key="4">
    <source>
        <dbReference type="EMBL" id="QOY37135.1"/>
    </source>
</evidence>
<gene>
    <name evidence="4" type="ORF">AWH56_005695</name>
</gene>
<evidence type="ECO:0000259" key="2">
    <source>
        <dbReference type="Pfam" id="PF02638"/>
    </source>
</evidence>
<name>A0A7S7LA49_9BACI</name>
<dbReference type="AlphaFoldDB" id="A0A7S7LA49"/>
<protein>
    <submittedName>
        <fullName evidence="4">Alpha amylase family protein</fullName>
    </submittedName>
</protein>
<keyword evidence="1" id="KW-0732">Signal</keyword>
<dbReference type="GO" id="GO:0016787">
    <property type="term" value="F:hydrolase activity"/>
    <property type="evidence" value="ECO:0007669"/>
    <property type="project" value="UniProtKB-KW"/>
</dbReference>
<evidence type="ECO:0000259" key="3">
    <source>
        <dbReference type="Pfam" id="PF16373"/>
    </source>
</evidence>
<dbReference type="InterPro" id="IPR017853">
    <property type="entry name" value="GH"/>
</dbReference>
<dbReference type="EMBL" id="CP063356">
    <property type="protein sequence ID" value="QOY37135.1"/>
    <property type="molecule type" value="Genomic_DNA"/>
</dbReference>
<evidence type="ECO:0000313" key="5">
    <source>
        <dbReference type="Proteomes" id="UP000180175"/>
    </source>
</evidence>
<dbReference type="InterPro" id="IPR052177">
    <property type="entry name" value="Divisome_Glycosyl_Hydrolase"/>
</dbReference>
<proteinExistence type="predicted"/>
<dbReference type="Proteomes" id="UP000180175">
    <property type="component" value="Chromosome"/>
</dbReference>
<reference evidence="4 5" key="1">
    <citation type="journal article" date="2017" name="Genome Announc.">
        <title>Draft Genome Sequences of Four Alkaliphilic Bacteria Belonging to the Anaerobacillus Genus.</title>
        <authorList>
            <person name="Bassil N.M."/>
            <person name="Lloyd J.R."/>
        </authorList>
    </citation>
    <scope>NUCLEOTIDE SEQUENCE [LARGE SCALE GENOMIC DNA]</scope>
    <source>
        <strain evidence="4 5">NB2006</strain>
    </source>
</reference>
<dbReference type="RefSeq" id="WP_182080422.1">
    <property type="nucleotide sequence ID" value="NZ_CP063356.2"/>
</dbReference>
<reference evidence="4 5" key="2">
    <citation type="journal article" date="2019" name="Int. J. Syst. Evol. Microbiol.">
        <title>Anaerobacillus isosaccharinicus sp. nov., an alkaliphilic bacterium which degrades isosaccharinic acid.</title>
        <authorList>
            <person name="Bassil N.M."/>
            <person name="Lloyd J.R."/>
        </authorList>
    </citation>
    <scope>NUCLEOTIDE SEQUENCE [LARGE SCALE GENOMIC DNA]</scope>
    <source>
        <strain evidence="4 5">NB2006</strain>
    </source>
</reference>
<keyword evidence="5" id="KW-1185">Reference proteome</keyword>
<evidence type="ECO:0000256" key="1">
    <source>
        <dbReference type="ARBA" id="ARBA00022729"/>
    </source>
</evidence>
<dbReference type="Gene3D" id="3.20.20.80">
    <property type="entry name" value="Glycosidases"/>
    <property type="match status" value="1"/>
</dbReference>
<dbReference type="PANTHER" id="PTHR43405">
    <property type="entry name" value="GLYCOSYL HYDROLASE DIGH"/>
    <property type="match status" value="1"/>
</dbReference>
<dbReference type="PANTHER" id="PTHR43405:SF1">
    <property type="entry name" value="GLYCOSYL HYDROLASE DIGH"/>
    <property type="match status" value="1"/>
</dbReference>
<dbReference type="Pfam" id="PF16373">
    <property type="entry name" value="DUF4985"/>
    <property type="match status" value="1"/>
</dbReference>
<accession>A0A7S7LA49</accession>
<dbReference type="Pfam" id="PF02638">
    <property type="entry name" value="GHL10"/>
    <property type="match status" value="1"/>
</dbReference>
<dbReference type="SUPFAM" id="SSF51445">
    <property type="entry name" value="(Trans)glycosidases"/>
    <property type="match status" value="1"/>
</dbReference>